<evidence type="ECO:0000259" key="1">
    <source>
        <dbReference type="Pfam" id="PF00561"/>
    </source>
</evidence>
<sequence>MQTSLPDVEIPTGQIVTLPGRGTTYVTDTPGPTPDAPPIVLLHGLATTGLLNWFPSIPALAQRFRVITLDQRFHGQGIVSPRFSLRDCADDAVALLDVLGVEQAVFAGYSMGSLVAQRVWRQHPDRVAGLLICAGTDIFQSNLRERFFHQSWGASMTALRSLAISRIRPAQANPVDPAADIRRWARGELRSTRAWAIGQAVADIGKHDSRSWLGTITAPAAVVIPLRDKAIPPDRQFAMARRIPGATIHEVDGGHASCVLNSQVFVPALLEASNTVLARWQENAAATSA</sequence>
<dbReference type="InterPro" id="IPR029058">
    <property type="entry name" value="AB_hydrolase_fold"/>
</dbReference>
<dbReference type="Pfam" id="PF00561">
    <property type="entry name" value="Abhydrolase_1"/>
    <property type="match status" value="1"/>
</dbReference>
<evidence type="ECO:0000313" key="2">
    <source>
        <dbReference type="EMBL" id="GAB18456.1"/>
    </source>
</evidence>
<organism evidence="2 3">
    <name type="scientific">Gordonia effusa NBRC 100432</name>
    <dbReference type="NCBI Taxonomy" id="1077974"/>
    <lineage>
        <taxon>Bacteria</taxon>
        <taxon>Bacillati</taxon>
        <taxon>Actinomycetota</taxon>
        <taxon>Actinomycetes</taxon>
        <taxon>Mycobacteriales</taxon>
        <taxon>Gordoniaceae</taxon>
        <taxon>Gordonia</taxon>
    </lineage>
</organism>
<dbReference type="InterPro" id="IPR050266">
    <property type="entry name" value="AB_hydrolase_sf"/>
</dbReference>
<comment type="caution">
    <text evidence="2">The sequence shown here is derived from an EMBL/GenBank/DDBJ whole genome shotgun (WGS) entry which is preliminary data.</text>
</comment>
<dbReference type="GO" id="GO:0046464">
    <property type="term" value="P:acylglycerol catabolic process"/>
    <property type="evidence" value="ECO:0007669"/>
    <property type="project" value="TreeGrafter"/>
</dbReference>
<feature type="domain" description="AB hydrolase-1" evidence="1">
    <location>
        <begin position="37"/>
        <end position="259"/>
    </location>
</feature>
<dbReference type="STRING" id="1077974.GOEFS_054_00700"/>
<gene>
    <name evidence="2" type="ORF">GOEFS_054_00700</name>
</gene>
<dbReference type="GO" id="GO:0047372">
    <property type="term" value="F:monoacylglycerol lipase activity"/>
    <property type="evidence" value="ECO:0007669"/>
    <property type="project" value="TreeGrafter"/>
</dbReference>
<protein>
    <submittedName>
        <fullName evidence="2">Putative hydrolase</fullName>
    </submittedName>
</protein>
<dbReference type="RefSeq" id="WP_007317793.1">
    <property type="nucleotide sequence ID" value="NZ_BAEH01000054.1"/>
</dbReference>
<dbReference type="InterPro" id="IPR000073">
    <property type="entry name" value="AB_hydrolase_1"/>
</dbReference>
<dbReference type="Proteomes" id="UP000035034">
    <property type="component" value="Unassembled WGS sequence"/>
</dbReference>
<keyword evidence="3" id="KW-1185">Reference proteome</keyword>
<dbReference type="AlphaFoldDB" id="H0R055"/>
<dbReference type="PANTHER" id="PTHR43798">
    <property type="entry name" value="MONOACYLGLYCEROL LIPASE"/>
    <property type="match status" value="1"/>
</dbReference>
<accession>H0R055</accession>
<dbReference type="Gene3D" id="3.40.50.1820">
    <property type="entry name" value="alpha/beta hydrolase"/>
    <property type="match status" value="1"/>
</dbReference>
<reference evidence="2 3" key="1">
    <citation type="submission" date="2011-12" db="EMBL/GenBank/DDBJ databases">
        <title>Whole genome shotgun sequence of Gordonia effusa NBRC 100432.</title>
        <authorList>
            <person name="Yoshida I."/>
            <person name="Takarada H."/>
            <person name="Hosoyama A."/>
            <person name="Tsuchikane K."/>
            <person name="Katsumata H."/>
            <person name="Yamazaki S."/>
            <person name="Fujita N."/>
        </authorList>
    </citation>
    <scope>NUCLEOTIDE SEQUENCE [LARGE SCALE GENOMIC DNA]</scope>
    <source>
        <strain evidence="2 3">NBRC 100432</strain>
    </source>
</reference>
<dbReference type="eggNOG" id="COG2021">
    <property type="taxonomic scope" value="Bacteria"/>
</dbReference>
<evidence type="ECO:0000313" key="3">
    <source>
        <dbReference type="Proteomes" id="UP000035034"/>
    </source>
</evidence>
<dbReference type="PANTHER" id="PTHR43798:SF33">
    <property type="entry name" value="HYDROLASE, PUTATIVE (AFU_ORTHOLOGUE AFUA_2G14860)-RELATED"/>
    <property type="match status" value="1"/>
</dbReference>
<dbReference type="EMBL" id="BAEH01000054">
    <property type="protein sequence ID" value="GAB18456.1"/>
    <property type="molecule type" value="Genomic_DNA"/>
</dbReference>
<keyword evidence="2" id="KW-0378">Hydrolase</keyword>
<name>H0R055_9ACTN</name>
<dbReference type="SUPFAM" id="SSF53474">
    <property type="entry name" value="alpha/beta-Hydrolases"/>
    <property type="match status" value="1"/>
</dbReference>
<dbReference type="GO" id="GO:0016020">
    <property type="term" value="C:membrane"/>
    <property type="evidence" value="ECO:0007669"/>
    <property type="project" value="TreeGrafter"/>
</dbReference>
<dbReference type="OrthoDB" id="63519at2"/>
<proteinExistence type="predicted"/>